<dbReference type="AlphaFoldDB" id="A0AAN9TBQ9"/>
<dbReference type="InterPro" id="IPR006600">
    <property type="entry name" value="HTH_CenpB_DNA-bd_dom"/>
</dbReference>
<feature type="domain" description="HTH CENPB-type" evidence="3">
    <location>
        <begin position="93"/>
        <end position="156"/>
    </location>
</feature>
<reference evidence="4 5" key="1">
    <citation type="submission" date="2024-03" db="EMBL/GenBank/DDBJ databases">
        <title>Adaptation during the transition from Ophiocordyceps entomopathogen to insect associate is accompanied by gene loss and intensified selection.</title>
        <authorList>
            <person name="Ward C.M."/>
            <person name="Onetto C.A."/>
            <person name="Borneman A.R."/>
        </authorList>
    </citation>
    <scope>NUCLEOTIDE SEQUENCE [LARGE SCALE GENOMIC DNA]</scope>
    <source>
        <strain evidence="4">AWRI1</strain>
        <tissue evidence="4">Single Adult Female</tissue>
    </source>
</reference>
<evidence type="ECO:0000259" key="3">
    <source>
        <dbReference type="Pfam" id="PF03221"/>
    </source>
</evidence>
<sequence length="183" mass="20908">MVTLRDRNKIKPCANQNLTDSKSHGITSLAQSCQKLNREDRLKMAMTVMNDGPGMVYTDAVKLFNVKRSTLHDHMSSKCMKFTKGRYPLLTAVEEQALLEMLKSLHSKGYTITSHICRRAAYMYAELCNYPLTNVSQQQMAGRKWFSGFVQRNNVTIGNIRKPIKTESDHRSRSQSKRKSSKS</sequence>
<dbReference type="PROSITE" id="PS51257">
    <property type="entry name" value="PROKAR_LIPOPROTEIN"/>
    <property type="match status" value="1"/>
</dbReference>
<keyword evidence="1" id="KW-0238">DNA-binding</keyword>
<keyword evidence="5" id="KW-1185">Reference proteome</keyword>
<evidence type="ECO:0000256" key="2">
    <source>
        <dbReference type="SAM" id="MobiDB-lite"/>
    </source>
</evidence>
<dbReference type="EMBL" id="JBBCAQ010000033">
    <property type="protein sequence ID" value="KAK7582300.1"/>
    <property type="molecule type" value="Genomic_DNA"/>
</dbReference>
<feature type="compositionally biased region" description="Basic residues" evidence="2">
    <location>
        <begin position="173"/>
        <end position="183"/>
    </location>
</feature>
<evidence type="ECO:0000313" key="4">
    <source>
        <dbReference type="EMBL" id="KAK7582300.1"/>
    </source>
</evidence>
<protein>
    <recommendedName>
        <fullName evidence="3">HTH CENPB-type domain-containing protein</fullName>
    </recommendedName>
</protein>
<comment type="caution">
    <text evidence="4">The sequence shown here is derived from an EMBL/GenBank/DDBJ whole genome shotgun (WGS) entry which is preliminary data.</text>
</comment>
<name>A0AAN9TBQ9_9HEMI</name>
<dbReference type="GO" id="GO:0003677">
    <property type="term" value="F:DNA binding"/>
    <property type="evidence" value="ECO:0007669"/>
    <property type="project" value="UniProtKB-KW"/>
</dbReference>
<gene>
    <name evidence="4" type="ORF">V9T40_013745</name>
</gene>
<accession>A0AAN9TBQ9</accession>
<evidence type="ECO:0000256" key="1">
    <source>
        <dbReference type="ARBA" id="ARBA00023125"/>
    </source>
</evidence>
<dbReference type="Proteomes" id="UP001367676">
    <property type="component" value="Unassembled WGS sequence"/>
</dbReference>
<proteinExistence type="predicted"/>
<evidence type="ECO:0000313" key="5">
    <source>
        <dbReference type="Proteomes" id="UP001367676"/>
    </source>
</evidence>
<feature type="region of interest" description="Disordered" evidence="2">
    <location>
        <begin position="160"/>
        <end position="183"/>
    </location>
</feature>
<dbReference type="Pfam" id="PF03221">
    <property type="entry name" value="HTH_Tnp_Tc5"/>
    <property type="match status" value="1"/>
</dbReference>
<organism evidence="4 5">
    <name type="scientific">Parthenolecanium corni</name>
    <dbReference type="NCBI Taxonomy" id="536013"/>
    <lineage>
        <taxon>Eukaryota</taxon>
        <taxon>Metazoa</taxon>
        <taxon>Ecdysozoa</taxon>
        <taxon>Arthropoda</taxon>
        <taxon>Hexapoda</taxon>
        <taxon>Insecta</taxon>
        <taxon>Pterygota</taxon>
        <taxon>Neoptera</taxon>
        <taxon>Paraneoptera</taxon>
        <taxon>Hemiptera</taxon>
        <taxon>Sternorrhyncha</taxon>
        <taxon>Coccoidea</taxon>
        <taxon>Coccidae</taxon>
        <taxon>Parthenolecanium</taxon>
    </lineage>
</organism>